<evidence type="ECO:0008006" key="4">
    <source>
        <dbReference type="Google" id="ProtNLM"/>
    </source>
</evidence>
<feature type="compositionally biased region" description="Polar residues" evidence="1">
    <location>
        <begin position="128"/>
        <end position="141"/>
    </location>
</feature>
<feature type="compositionally biased region" description="Polar residues" evidence="1">
    <location>
        <begin position="1"/>
        <end position="10"/>
    </location>
</feature>
<sequence length="524" mass="56283">MQPYVPQSTALPAPTAPSRPVDPSVQTLVGQLLMAQQQSSGAPGQEGQGAEGEPIRPEATRALAQVLGATSQAGAQNLLGQMTGWANDNASVQAIMQLLGGNPQMYPGAELSRQLAAGAGPYNIQAAQGSMDAGNSAQRADSGSAGAAGKPEESQALTEEALHLKRIQATQEKNRRNQRKYRERQKAKITSSENQIKELADAKEALERQNENLAQRARELEMAAQIAVQTAANAGGPEAAMAARQKEVCQALARFCSQVSGEAISEDQVKLFRFRDWSRFTQAYHEQMAQLFARGADLDIKARTELASLVGAKHEAERQAWTHYPQAIHKHYALQACALPANTTLNPPTLAGWQAILGELQLSPDQTDRLLHTRAAVMEQVQTIAAERQRIAAALQAASPSLAPDSQQLDAHVLTSAAAEGLARNMQREDNLIFGLLHTFWEVATPVQAARADQLCFPHLPDVLAMCTVLSQGQGQQPHPFAGRSETQQAVVDAASAALPMPGLEELLDAQVFKNNAHGLYYSS</sequence>
<name>I0Z5S6_COCSC</name>
<keyword evidence="3" id="KW-1185">Reference proteome</keyword>
<dbReference type="STRING" id="574566.I0Z5S6"/>
<dbReference type="EMBL" id="AGSI01000003">
    <property type="protein sequence ID" value="EIE25995.1"/>
    <property type="molecule type" value="Genomic_DNA"/>
</dbReference>
<feature type="region of interest" description="Disordered" evidence="1">
    <location>
        <begin position="1"/>
        <end position="24"/>
    </location>
</feature>
<comment type="caution">
    <text evidence="2">The sequence shown here is derived from an EMBL/GenBank/DDBJ whole genome shotgun (WGS) entry which is preliminary data.</text>
</comment>
<evidence type="ECO:0000313" key="2">
    <source>
        <dbReference type="EMBL" id="EIE25995.1"/>
    </source>
</evidence>
<organism evidence="2 3">
    <name type="scientific">Coccomyxa subellipsoidea (strain C-169)</name>
    <name type="common">Green microalga</name>
    <dbReference type="NCBI Taxonomy" id="574566"/>
    <lineage>
        <taxon>Eukaryota</taxon>
        <taxon>Viridiplantae</taxon>
        <taxon>Chlorophyta</taxon>
        <taxon>core chlorophytes</taxon>
        <taxon>Trebouxiophyceae</taxon>
        <taxon>Trebouxiophyceae incertae sedis</taxon>
        <taxon>Coccomyxaceae</taxon>
        <taxon>Coccomyxa</taxon>
        <taxon>Coccomyxa subellipsoidea</taxon>
    </lineage>
</organism>
<dbReference type="KEGG" id="csl:COCSUDRAFT_46454"/>
<dbReference type="CDD" id="cd14688">
    <property type="entry name" value="bZIP_YAP"/>
    <property type="match status" value="1"/>
</dbReference>
<evidence type="ECO:0000313" key="3">
    <source>
        <dbReference type="Proteomes" id="UP000007264"/>
    </source>
</evidence>
<evidence type="ECO:0000256" key="1">
    <source>
        <dbReference type="SAM" id="MobiDB-lite"/>
    </source>
</evidence>
<dbReference type="Proteomes" id="UP000007264">
    <property type="component" value="Unassembled WGS sequence"/>
</dbReference>
<dbReference type="RefSeq" id="XP_005650539.1">
    <property type="nucleotide sequence ID" value="XM_005650482.1"/>
</dbReference>
<proteinExistence type="predicted"/>
<feature type="region of interest" description="Disordered" evidence="1">
    <location>
        <begin position="34"/>
        <end position="53"/>
    </location>
</feature>
<dbReference type="OrthoDB" id="10365446at2759"/>
<feature type="region of interest" description="Disordered" evidence="1">
    <location>
        <begin position="128"/>
        <end position="191"/>
    </location>
</feature>
<feature type="compositionally biased region" description="Basic residues" evidence="1">
    <location>
        <begin position="176"/>
        <end position="187"/>
    </location>
</feature>
<reference evidence="2 3" key="1">
    <citation type="journal article" date="2012" name="Genome Biol.">
        <title>The genome of the polar eukaryotic microalga coccomyxa subellipsoidea reveals traits of cold adaptation.</title>
        <authorList>
            <person name="Blanc G."/>
            <person name="Agarkova I."/>
            <person name="Grimwood J."/>
            <person name="Kuo A."/>
            <person name="Brueggeman A."/>
            <person name="Dunigan D."/>
            <person name="Gurnon J."/>
            <person name="Ladunga I."/>
            <person name="Lindquist E."/>
            <person name="Lucas S."/>
            <person name="Pangilinan J."/>
            <person name="Proschold T."/>
            <person name="Salamov A."/>
            <person name="Schmutz J."/>
            <person name="Weeks D."/>
            <person name="Yamada T."/>
            <person name="Claverie J.M."/>
            <person name="Grigoriev I."/>
            <person name="Van Etten J."/>
            <person name="Lomsadze A."/>
            <person name="Borodovsky M."/>
        </authorList>
    </citation>
    <scope>NUCLEOTIDE SEQUENCE [LARGE SCALE GENOMIC DNA]</scope>
    <source>
        <strain evidence="2 3">C-169</strain>
    </source>
</reference>
<accession>I0Z5S6</accession>
<dbReference type="AlphaFoldDB" id="I0Z5S6"/>
<gene>
    <name evidence="2" type="ORF">COCSUDRAFT_46454</name>
</gene>
<dbReference type="GeneID" id="17043999"/>
<protein>
    <recommendedName>
        <fullName evidence="4">BZIP domain-containing protein</fullName>
    </recommendedName>
</protein>